<dbReference type="InterPro" id="IPR018449">
    <property type="entry name" value="NIL_domain"/>
</dbReference>
<dbReference type="SMART" id="SM00930">
    <property type="entry name" value="NIL"/>
    <property type="match status" value="1"/>
</dbReference>
<keyword evidence="7 12" id="KW-0067">ATP-binding</keyword>
<dbReference type="Gene3D" id="3.30.70.260">
    <property type="match status" value="1"/>
</dbReference>
<sequence length="335" mass="37193">MISFKNVDVVFKEHRQTVHAVKNVSFDIEDGDVFGIVGGSGAGKSTLLRTINQLQKITSGEVIVNGVSVKGLKHKPLHELRKSVGMIFQHFNLAESKTVYENIAFSLEDAGWKKEDIEKRVDELLEFVKITDKKYVYPAKLSGGQKQRVAIARALANNTKILLCDEPTSALDAETTASVLKLIKEVNEKLGVTVVIITHELDVVKSICSKVVVMKNGEVVEKGDVYEVFTNPQNDFTKELLAHEQNFKFPEEIWNSVNGDIVKLVYKGEAATESVLSEITARNHVKFNILHGKIEYISSKPLGILFVNLSGDAANIETVKLELASKIYRLEKVVA</sequence>
<keyword evidence="9" id="KW-0029">Amino-acid transport</keyword>
<dbReference type="InterPro" id="IPR017871">
    <property type="entry name" value="ABC_transporter-like_CS"/>
</dbReference>
<keyword evidence="4" id="KW-0813">Transport</keyword>
<evidence type="ECO:0000256" key="6">
    <source>
        <dbReference type="ARBA" id="ARBA00022741"/>
    </source>
</evidence>
<evidence type="ECO:0000256" key="10">
    <source>
        <dbReference type="ARBA" id="ARBA00023136"/>
    </source>
</evidence>
<dbReference type="InterPro" id="IPR045865">
    <property type="entry name" value="ACT-like_dom_sf"/>
</dbReference>
<keyword evidence="10" id="KW-0472">Membrane</keyword>
<proteinExistence type="inferred from homology"/>
<accession>A0A840SKQ0</accession>
<keyword evidence="5" id="KW-1003">Cell membrane</keyword>
<dbReference type="CDD" id="cd03258">
    <property type="entry name" value="ABC_MetN_methionine_transporter"/>
    <property type="match status" value="1"/>
</dbReference>
<evidence type="ECO:0000256" key="3">
    <source>
        <dbReference type="ARBA" id="ARBA00020019"/>
    </source>
</evidence>
<evidence type="ECO:0000256" key="4">
    <source>
        <dbReference type="ARBA" id="ARBA00022448"/>
    </source>
</evidence>
<dbReference type="SUPFAM" id="SSF52540">
    <property type="entry name" value="P-loop containing nucleoside triphosphate hydrolases"/>
    <property type="match status" value="1"/>
</dbReference>
<dbReference type="InterPro" id="IPR027417">
    <property type="entry name" value="P-loop_NTPase"/>
</dbReference>
<evidence type="ECO:0000256" key="7">
    <source>
        <dbReference type="ARBA" id="ARBA00022840"/>
    </source>
</evidence>
<gene>
    <name evidence="12" type="ORF">HNP77_002320</name>
</gene>
<dbReference type="InterPro" id="IPR041701">
    <property type="entry name" value="MetN_ABC"/>
</dbReference>
<dbReference type="Proteomes" id="UP000578697">
    <property type="component" value="Unassembled WGS sequence"/>
</dbReference>
<evidence type="ECO:0000256" key="2">
    <source>
        <dbReference type="ARBA" id="ARBA00005417"/>
    </source>
</evidence>
<dbReference type="AlphaFoldDB" id="A0A840SKQ0"/>
<dbReference type="GO" id="GO:0005524">
    <property type="term" value="F:ATP binding"/>
    <property type="evidence" value="ECO:0007669"/>
    <property type="project" value="UniProtKB-KW"/>
</dbReference>
<keyword evidence="8" id="KW-1278">Translocase</keyword>
<dbReference type="Pfam" id="PF09383">
    <property type="entry name" value="NIL"/>
    <property type="match status" value="1"/>
</dbReference>
<keyword evidence="6" id="KW-0547">Nucleotide-binding</keyword>
<dbReference type="PANTHER" id="PTHR43166:SF30">
    <property type="entry name" value="METHIONINE IMPORT ATP-BINDING PROTEIN METN"/>
    <property type="match status" value="1"/>
</dbReference>
<dbReference type="InterPro" id="IPR003593">
    <property type="entry name" value="AAA+_ATPase"/>
</dbReference>
<feature type="domain" description="ABC transporter" evidence="11">
    <location>
        <begin position="4"/>
        <end position="241"/>
    </location>
</feature>
<evidence type="ECO:0000256" key="1">
    <source>
        <dbReference type="ARBA" id="ARBA00002579"/>
    </source>
</evidence>
<dbReference type="SMART" id="SM00382">
    <property type="entry name" value="AAA"/>
    <property type="match status" value="1"/>
</dbReference>
<dbReference type="GO" id="GO:0006865">
    <property type="term" value="P:amino acid transport"/>
    <property type="evidence" value="ECO:0007669"/>
    <property type="project" value="UniProtKB-KW"/>
</dbReference>
<dbReference type="Gene3D" id="3.40.50.300">
    <property type="entry name" value="P-loop containing nucleotide triphosphate hydrolases"/>
    <property type="match status" value="1"/>
</dbReference>
<dbReference type="Pfam" id="PF00005">
    <property type="entry name" value="ABC_tran"/>
    <property type="match status" value="1"/>
</dbReference>
<comment type="similarity">
    <text evidence="2">Belongs to the ABC transporter superfamily.</text>
</comment>
<dbReference type="GO" id="GO:0005886">
    <property type="term" value="C:plasma membrane"/>
    <property type="evidence" value="ECO:0007669"/>
    <property type="project" value="UniProtKB-ARBA"/>
</dbReference>
<reference evidence="12 13" key="1">
    <citation type="submission" date="2020-08" db="EMBL/GenBank/DDBJ databases">
        <title>Genomic Encyclopedia of Type Strains, Phase IV (KMG-IV): sequencing the most valuable type-strain genomes for metagenomic binning, comparative biology and taxonomic classification.</title>
        <authorList>
            <person name="Goeker M."/>
        </authorList>
    </citation>
    <scope>NUCLEOTIDE SEQUENCE [LARGE SCALE GENOMIC DNA]</scope>
    <source>
        <strain evidence="12 13">DSM 103679</strain>
    </source>
</reference>
<dbReference type="RefSeq" id="WP_184653505.1">
    <property type="nucleotide sequence ID" value="NZ_JACHFR010000004.1"/>
</dbReference>
<evidence type="ECO:0000256" key="8">
    <source>
        <dbReference type="ARBA" id="ARBA00022967"/>
    </source>
</evidence>
<dbReference type="PROSITE" id="PS50893">
    <property type="entry name" value="ABC_TRANSPORTER_2"/>
    <property type="match status" value="1"/>
</dbReference>
<evidence type="ECO:0000313" key="13">
    <source>
        <dbReference type="Proteomes" id="UP000578697"/>
    </source>
</evidence>
<comment type="caution">
    <text evidence="12">The sequence shown here is derived from an EMBL/GenBank/DDBJ whole genome shotgun (WGS) entry which is preliminary data.</text>
</comment>
<dbReference type="PANTHER" id="PTHR43166">
    <property type="entry name" value="AMINO ACID IMPORT ATP-BINDING PROTEIN"/>
    <property type="match status" value="1"/>
</dbReference>
<dbReference type="EMBL" id="JACHFR010000004">
    <property type="protein sequence ID" value="MBB5219931.1"/>
    <property type="molecule type" value="Genomic_DNA"/>
</dbReference>
<comment type="function">
    <text evidence="1">Part of the ABC transporter FtsEX involved in cellular division. Important for assembly or stability of the septal ring.</text>
</comment>
<evidence type="ECO:0000256" key="5">
    <source>
        <dbReference type="ARBA" id="ARBA00022475"/>
    </source>
</evidence>
<dbReference type="FunFam" id="3.40.50.300:FF:000056">
    <property type="entry name" value="Cell division ATP-binding protein FtsE"/>
    <property type="match status" value="1"/>
</dbReference>
<dbReference type="InterPro" id="IPR050086">
    <property type="entry name" value="MetN_ABC_transporter-like"/>
</dbReference>
<dbReference type="PROSITE" id="PS00211">
    <property type="entry name" value="ABC_TRANSPORTER_1"/>
    <property type="match status" value="1"/>
</dbReference>
<keyword evidence="13" id="KW-1185">Reference proteome</keyword>
<evidence type="ECO:0000313" key="12">
    <source>
        <dbReference type="EMBL" id="MBB5219931.1"/>
    </source>
</evidence>
<organism evidence="12 13">
    <name type="scientific">Treponema rectale</name>
    <dbReference type="NCBI Taxonomy" id="744512"/>
    <lineage>
        <taxon>Bacteria</taxon>
        <taxon>Pseudomonadati</taxon>
        <taxon>Spirochaetota</taxon>
        <taxon>Spirochaetia</taxon>
        <taxon>Spirochaetales</taxon>
        <taxon>Treponemataceae</taxon>
        <taxon>Treponema</taxon>
    </lineage>
</organism>
<dbReference type="GO" id="GO:0016887">
    <property type="term" value="F:ATP hydrolysis activity"/>
    <property type="evidence" value="ECO:0007669"/>
    <property type="project" value="InterPro"/>
</dbReference>
<name>A0A840SKQ0_9SPIR</name>
<protein>
    <recommendedName>
        <fullName evidence="3">Cell division ATP-binding protein FtsE</fullName>
    </recommendedName>
</protein>
<dbReference type="InterPro" id="IPR003439">
    <property type="entry name" value="ABC_transporter-like_ATP-bd"/>
</dbReference>
<evidence type="ECO:0000256" key="9">
    <source>
        <dbReference type="ARBA" id="ARBA00022970"/>
    </source>
</evidence>
<evidence type="ECO:0000259" key="11">
    <source>
        <dbReference type="PROSITE" id="PS50893"/>
    </source>
</evidence>
<dbReference type="SUPFAM" id="SSF55021">
    <property type="entry name" value="ACT-like"/>
    <property type="match status" value="1"/>
</dbReference>